<dbReference type="EMBL" id="CP000617">
    <property type="protein sequence ID" value="ABO59845.1"/>
    <property type="molecule type" value="Genomic_DNA"/>
</dbReference>
<reference evidence="1 2" key="1">
    <citation type="submission" date="2007-03" db="EMBL/GenBank/DDBJ databases">
        <title>Complete sequence of plasmid pBVIE01 of Burkholderia vietnamiensis G4.</title>
        <authorList>
            <consortium name="US DOE Joint Genome Institute"/>
            <person name="Copeland A."/>
            <person name="Lucas S."/>
            <person name="Lapidus A."/>
            <person name="Barry K."/>
            <person name="Detter J.C."/>
            <person name="Glavina del Rio T."/>
            <person name="Hammon N."/>
            <person name="Israni S."/>
            <person name="Dalin E."/>
            <person name="Tice H."/>
            <person name="Pitluck S."/>
            <person name="Chain P."/>
            <person name="Malfatti S."/>
            <person name="Shin M."/>
            <person name="Vergez L."/>
            <person name="Schmutz J."/>
            <person name="Larimer F."/>
            <person name="Land M."/>
            <person name="Hauser L."/>
            <person name="Kyrpides N."/>
            <person name="Tiedje J."/>
            <person name="Richardson P."/>
        </authorList>
    </citation>
    <scope>NUCLEOTIDE SEQUENCE [LARGE SCALE GENOMIC DNA]</scope>
    <source>
        <strain evidence="2">G4 / LMG 22486</strain>
        <plasmid evidence="1 2">pBVIE01</plasmid>
    </source>
</reference>
<keyword evidence="1" id="KW-0614">Plasmid</keyword>
<evidence type="ECO:0000313" key="2">
    <source>
        <dbReference type="Proteomes" id="UP000002287"/>
    </source>
</evidence>
<sequence length="112" mass="11945">MGEANIRRMEVERVLTQVSGRQMSAREAANKIVGIVIPLLDSIPAGDPQKARASAWIERVLAAEPTISVSALSERCIGLGDLSGPINGEIGNFAGRLRLLATLDPRLDAIEV</sequence>
<geneLocation type="plasmid" evidence="1 2">
    <name>pBVIE01</name>
</geneLocation>
<name>A4JU92_BURVG</name>
<evidence type="ECO:0000313" key="1">
    <source>
        <dbReference type="EMBL" id="ABO59845.1"/>
    </source>
</evidence>
<proteinExistence type="predicted"/>
<protein>
    <submittedName>
        <fullName evidence="1">Uncharacterized protein</fullName>
    </submittedName>
</protein>
<dbReference type="KEGG" id="bvi:Bcep1808_6959"/>
<dbReference type="Proteomes" id="UP000002287">
    <property type="component" value="Plasmid pBVIE01"/>
</dbReference>
<dbReference type="HOGENOM" id="CLU_2141158_0_0_4"/>
<dbReference type="AlphaFoldDB" id="A4JU92"/>
<accession>A4JU92</accession>
<organism evidence="1 2">
    <name type="scientific">Burkholderia vietnamiensis (strain G4 / LMG 22486)</name>
    <name type="common">Burkholderia cepacia (strain R1808)</name>
    <dbReference type="NCBI Taxonomy" id="269482"/>
    <lineage>
        <taxon>Bacteria</taxon>
        <taxon>Pseudomonadati</taxon>
        <taxon>Pseudomonadota</taxon>
        <taxon>Betaproteobacteria</taxon>
        <taxon>Burkholderiales</taxon>
        <taxon>Burkholderiaceae</taxon>
        <taxon>Burkholderia</taxon>
        <taxon>Burkholderia cepacia complex</taxon>
    </lineage>
</organism>
<gene>
    <name evidence="1" type="ordered locus">Bcep1808_6959</name>
</gene>